<dbReference type="PANTHER" id="PTHR34719:SF2">
    <property type="entry name" value="NICKEL-RESPONSIVE REGULATOR"/>
    <property type="match status" value="1"/>
</dbReference>
<dbReference type="PANTHER" id="PTHR34719">
    <property type="entry name" value="NICKEL-RESPONSIVE REGULATOR"/>
    <property type="match status" value="1"/>
</dbReference>
<dbReference type="Pfam" id="PF01402">
    <property type="entry name" value="RHH_1"/>
    <property type="match status" value="1"/>
</dbReference>
<dbReference type="InterPro" id="IPR050192">
    <property type="entry name" value="CopG/NikR_regulator"/>
</dbReference>
<dbReference type="AlphaFoldDB" id="A0ABD5YZH2"/>
<protein>
    <submittedName>
        <fullName evidence="2">Ribbon-helix-helix domain-containing protein</fullName>
    </submittedName>
</protein>
<dbReference type="InterPro" id="IPR010985">
    <property type="entry name" value="Ribbon_hlx_hlx"/>
</dbReference>
<comment type="caution">
    <text evidence="2">The sequence shown here is derived from an EMBL/GenBank/DDBJ whole genome shotgun (WGS) entry which is preliminary data.</text>
</comment>
<evidence type="ECO:0000259" key="1">
    <source>
        <dbReference type="Pfam" id="PF01402"/>
    </source>
</evidence>
<organism evidence="2 3">
    <name type="scientific">Halocatena marina</name>
    <dbReference type="NCBI Taxonomy" id="2934937"/>
    <lineage>
        <taxon>Archaea</taxon>
        <taxon>Methanobacteriati</taxon>
        <taxon>Methanobacteriota</taxon>
        <taxon>Stenosarchaea group</taxon>
        <taxon>Halobacteria</taxon>
        <taxon>Halobacteriales</taxon>
        <taxon>Natronomonadaceae</taxon>
        <taxon>Halocatena</taxon>
    </lineage>
</organism>
<accession>A0ABD5YZH2</accession>
<name>A0ABD5YZH2_9EURY</name>
<proteinExistence type="predicted"/>
<evidence type="ECO:0000313" key="2">
    <source>
        <dbReference type="EMBL" id="MFC7193351.1"/>
    </source>
</evidence>
<gene>
    <name evidence="2" type="ORF">ACFQL7_28530</name>
</gene>
<dbReference type="RefSeq" id="WP_248910985.1">
    <property type="nucleotide sequence ID" value="NZ_JALLPK010000005.1"/>
</dbReference>
<sequence length="85" mass="9768">MAKADTDTENINIRLTAKLLEDLDDTWQDRGFNSRSEFIRQAIRDSVHQTQLSPAALQALLESSQQARRGEFVSSDEIREEFLNE</sequence>
<dbReference type="CDD" id="cd22231">
    <property type="entry name" value="RHH_NikR_HicB-like"/>
    <property type="match status" value="1"/>
</dbReference>
<dbReference type="EMBL" id="JBHTAX010000008">
    <property type="protein sequence ID" value="MFC7193351.1"/>
    <property type="molecule type" value="Genomic_DNA"/>
</dbReference>
<evidence type="ECO:0000313" key="3">
    <source>
        <dbReference type="Proteomes" id="UP001596417"/>
    </source>
</evidence>
<dbReference type="InterPro" id="IPR013321">
    <property type="entry name" value="Arc_rbn_hlx_hlx"/>
</dbReference>
<dbReference type="Proteomes" id="UP001596417">
    <property type="component" value="Unassembled WGS sequence"/>
</dbReference>
<dbReference type="Gene3D" id="1.10.1220.10">
    <property type="entry name" value="Met repressor-like"/>
    <property type="match status" value="1"/>
</dbReference>
<dbReference type="SUPFAM" id="SSF47598">
    <property type="entry name" value="Ribbon-helix-helix"/>
    <property type="match status" value="1"/>
</dbReference>
<reference evidence="2 3" key="1">
    <citation type="journal article" date="2019" name="Int. J. Syst. Evol. Microbiol.">
        <title>The Global Catalogue of Microorganisms (GCM) 10K type strain sequencing project: providing services to taxonomists for standard genome sequencing and annotation.</title>
        <authorList>
            <consortium name="The Broad Institute Genomics Platform"/>
            <consortium name="The Broad Institute Genome Sequencing Center for Infectious Disease"/>
            <person name="Wu L."/>
            <person name="Ma J."/>
        </authorList>
    </citation>
    <scope>NUCLEOTIDE SEQUENCE [LARGE SCALE GENOMIC DNA]</scope>
    <source>
        <strain evidence="2 3">RDMS1</strain>
    </source>
</reference>
<keyword evidence="3" id="KW-1185">Reference proteome</keyword>
<dbReference type="InterPro" id="IPR002145">
    <property type="entry name" value="CopG"/>
</dbReference>
<feature type="domain" description="Ribbon-helix-helix protein CopG" evidence="1">
    <location>
        <begin position="10"/>
        <end position="45"/>
    </location>
</feature>